<dbReference type="InterPro" id="IPR007730">
    <property type="entry name" value="SPOR-like_dom"/>
</dbReference>
<dbReference type="Gene3D" id="3.30.70.1070">
    <property type="entry name" value="Sporulation related repeat"/>
    <property type="match status" value="1"/>
</dbReference>
<keyword evidence="2" id="KW-0472">Membrane</keyword>
<evidence type="ECO:0000313" key="5">
    <source>
        <dbReference type="Proteomes" id="UP001237156"/>
    </source>
</evidence>
<keyword evidence="2" id="KW-1133">Transmembrane helix</keyword>
<organism evidence="4 5">
    <name type="scientific">Ottowia cancrivicina</name>
    <dbReference type="NCBI Taxonomy" id="3040346"/>
    <lineage>
        <taxon>Bacteria</taxon>
        <taxon>Pseudomonadati</taxon>
        <taxon>Pseudomonadota</taxon>
        <taxon>Betaproteobacteria</taxon>
        <taxon>Burkholderiales</taxon>
        <taxon>Comamonadaceae</taxon>
        <taxon>Ottowia</taxon>
    </lineage>
</organism>
<evidence type="ECO:0000259" key="3">
    <source>
        <dbReference type="PROSITE" id="PS51724"/>
    </source>
</evidence>
<dbReference type="GO" id="GO:0032153">
    <property type="term" value="C:cell division site"/>
    <property type="evidence" value="ECO:0007669"/>
    <property type="project" value="TreeGrafter"/>
</dbReference>
<name>A0AAW6RMN8_9BURK</name>
<dbReference type="Proteomes" id="UP001237156">
    <property type="component" value="Unassembled WGS sequence"/>
</dbReference>
<dbReference type="InterPro" id="IPR052521">
    <property type="entry name" value="Cell_div_SPOR-domain"/>
</dbReference>
<dbReference type="RefSeq" id="WP_279524937.1">
    <property type="nucleotide sequence ID" value="NZ_JARVII010000025.1"/>
</dbReference>
<evidence type="ECO:0000313" key="4">
    <source>
        <dbReference type="EMBL" id="MDG9700157.1"/>
    </source>
</evidence>
<comment type="caution">
    <text evidence="4">The sequence shown here is derived from an EMBL/GenBank/DDBJ whole genome shotgun (WGS) entry which is preliminary data.</text>
</comment>
<dbReference type="PANTHER" id="PTHR38687">
    <property type="entry name" value="CELL DIVISION PROTEIN DEDD-RELATED"/>
    <property type="match status" value="1"/>
</dbReference>
<gene>
    <name evidence="4" type="ORF">QB898_10635</name>
</gene>
<proteinExistence type="predicted"/>
<dbReference type="EMBL" id="JARVII010000025">
    <property type="protein sequence ID" value="MDG9700157.1"/>
    <property type="molecule type" value="Genomic_DNA"/>
</dbReference>
<feature type="domain" description="SPOR" evidence="3">
    <location>
        <begin position="163"/>
        <end position="241"/>
    </location>
</feature>
<accession>A0AAW6RMN8</accession>
<feature type="compositionally biased region" description="Low complexity" evidence="1">
    <location>
        <begin position="113"/>
        <end position="128"/>
    </location>
</feature>
<sequence>MHAKPAFFAPSPSLSRQLGGTLLGLILGIVIGLGIALGVALYMAKVPVPFIHKASSRSTEQDAAEAERNRDWDPNTPLHSRSAGGAVTPMPAARSGNNAPSRPVPAPAEVSRPATQAAPAPTQAQQTTSSDPLGDFIAARTARQSQQRAGQEQTVASASPIMAGEPFIYFVQAGAFRDQDEAEAQRARLTLAGIQARVTSHEQAGRTVYRVRIGPFQKKDEADSAKERVVSSGFDAALVRVQR</sequence>
<dbReference type="GO" id="GO:0030428">
    <property type="term" value="C:cell septum"/>
    <property type="evidence" value="ECO:0007669"/>
    <property type="project" value="TreeGrafter"/>
</dbReference>
<protein>
    <submittedName>
        <fullName evidence="4">SPOR domain-containing protein</fullName>
    </submittedName>
</protein>
<keyword evidence="2" id="KW-0812">Transmembrane</keyword>
<dbReference type="GO" id="GO:0042834">
    <property type="term" value="F:peptidoglycan binding"/>
    <property type="evidence" value="ECO:0007669"/>
    <property type="project" value="InterPro"/>
</dbReference>
<dbReference type="AlphaFoldDB" id="A0AAW6RMN8"/>
<feature type="transmembrane region" description="Helical" evidence="2">
    <location>
        <begin position="20"/>
        <end position="44"/>
    </location>
</feature>
<keyword evidence="5" id="KW-1185">Reference proteome</keyword>
<dbReference type="GO" id="GO:0032506">
    <property type="term" value="P:cytokinetic process"/>
    <property type="evidence" value="ECO:0007669"/>
    <property type="project" value="TreeGrafter"/>
</dbReference>
<reference evidence="4 5" key="1">
    <citation type="submission" date="2023-04" db="EMBL/GenBank/DDBJ databases">
        <title>Ottowia paracancer sp. nov., isolated from human stomach.</title>
        <authorList>
            <person name="Song Y."/>
        </authorList>
    </citation>
    <scope>NUCLEOTIDE SEQUENCE [LARGE SCALE GENOMIC DNA]</scope>
    <source>
        <strain evidence="4 5">10c7w1</strain>
    </source>
</reference>
<evidence type="ECO:0000256" key="2">
    <source>
        <dbReference type="SAM" id="Phobius"/>
    </source>
</evidence>
<evidence type="ECO:0000256" key="1">
    <source>
        <dbReference type="SAM" id="MobiDB-lite"/>
    </source>
</evidence>
<dbReference type="SUPFAM" id="SSF110997">
    <property type="entry name" value="Sporulation related repeat"/>
    <property type="match status" value="1"/>
</dbReference>
<dbReference type="InterPro" id="IPR036680">
    <property type="entry name" value="SPOR-like_sf"/>
</dbReference>
<dbReference type="PANTHER" id="PTHR38687:SF1">
    <property type="entry name" value="CELL DIVISION PROTEIN DEDD"/>
    <property type="match status" value="1"/>
</dbReference>
<dbReference type="Pfam" id="PF05036">
    <property type="entry name" value="SPOR"/>
    <property type="match status" value="1"/>
</dbReference>
<dbReference type="PROSITE" id="PS51724">
    <property type="entry name" value="SPOR"/>
    <property type="match status" value="1"/>
</dbReference>
<feature type="region of interest" description="Disordered" evidence="1">
    <location>
        <begin position="54"/>
        <end position="131"/>
    </location>
</feature>